<evidence type="ECO:0000256" key="1">
    <source>
        <dbReference type="SAM" id="Phobius"/>
    </source>
</evidence>
<dbReference type="PANTHER" id="PTHR46086:SF18">
    <property type="entry name" value="OS04G0657500 PROTEIN"/>
    <property type="match status" value="1"/>
</dbReference>
<sequence length="472" mass="53104">MSKLDYCFSNDYMVLRPDRAGPVELLHLLFSTKVGRNRAVDCFTSTEVRSFPRRLAIFLNLLLQILLLALAGPLAALGAAVELLLNLVDNVLHGRMEYPDMSSPTYRSVTGLIDRRVDLDRSIKPADSRYDAALCVMASKLAYENEAFSFKKKRTRPSSGTWSRATGRWSSCGSTTAGTFQNAYTAQAFVFCDKPVDADVIVVAFRGTRPFDAARWCADLDPSWYKIPRLGRAHAAYTHALGAQRNIGWPKWVEHIKGKPQKVYAYYTIRDALKELLEANRKARLLVTGHGSGGALAVLFPAILAYHKEKPVLDRLAGVYTFGQPRVGDAMLAMFVERNLDRPRKRHFRITYGDDSLPRLPNESSAVHYFLHFGLGLHFDKSYRLKVVREIPGEETPWSLRDSMTSRVNSAWELGRGVYLGYRRGAYFREGWLLLLLLRALAVALPGLPFHRVQDYVNAVVLGLGGYIPKEN</sequence>
<keyword evidence="1" id="KW-0812">Transmembrane</keyword>
<protein>
    <recommendedName>
        <fullName evidence="2">Fungal lipase-type domain-containing protein</fullName>
    </recommendedName>
</protein>
<keyword evidence="4" id="KW-1185">Reference proteome</keyword>
<comment type="caution">
    <text evidence="3">The sequence shown here is derived from an EMBL/GenBank/DDBJ whole genome shotgun (WGS) entry which is preliminary data.</text>
</comment>
<feature type="transmembrane region" description="Helical" evidence="1">
    <location>
        <begin position="61"/>
        <end position="85"/>
    </location>
</feature>
<dbReference type="SUPFAM" id="SSF53474">
    <property type="entry name" value="alpha/beta-Hydrolases"/>
    <property type="match status" value="1"/>
</dbReference>
<name>A0A8T0Q9X4_PANVG</name>
<dbReference type="Gene3D" id="3.40.50.1820">
    <property type="entry name" value="alpha/beta hydrolase"/>
    <property type="match status" value="1"/>
</dbReference>
<dbReference type="Pfam" id="PF01764">
    <property type="entry name" value="Lipase_3"/>
    <property type="match status" value="1"/>
</dbReference>
<reference evidence="3" key="1">
    <citation type="submission" date="2020-05" db="EMBL/GenBank/DDBJ databases">
        <title>WGS assembly of Panicum virgatum.</title>
        <authorList>
            <person name="Lovell J.T."/>
            <person name="Jenkins J."/>
            <person name="Shu S."/>
            <person name="Juenger T.E."/>
            <person name="Schmutz J."/>
        </authorList>
    </citation>
    <scope>NUCLEOTIDE SEQUENCE</scope>
    <source>
        <strain evidence="3">AP13</strain>
    </source>
</reference>
<dbReference type="EMBL" id="CM029050">
    <property type="protein sequence ID" value="KAG2569432.1"/>
    <property type="molecule type" value="Genomic_DNA"/>
</dbReference>
<dbReference type="InterPro" id="IPR029058">
    <property type="entry name" value="AB_hydrolase_fold"/>
</dbReference>
<evidence type="ECO:0000259" key="2">
    <source>
        <dbReference type="Pfam" id="PF01764"/>
    </source>
</evidence>
<evidence type="ECO:0000313" key="3">
    <source>
        <dbReference type="EMBL" id="KAG2569432.1"/>
    </source>
</evidence>
<keyword evidence="1" id="KW-1133">Transmembrane helix</keyword>
<evidence type="ECO:0000313" key="4">
    <source>
        <dbReference type="Proteomes" id="UP000823388"/>
    </source>
</evidence>
<dbReference type="Proteomes" id="UP000823388">
    <property type="component" value="Chromosome 7N"/>
</dbReference>
<dbReference type="InterPro" id="IPR002921">
    <property type="entry name" value="Fungal_lipase-type"/>
</dbReference>
<dbReference type="GO" id="GO:0004806">
    <property type="term" value="F:triacylglycerol lipase activity"/>
    <property type="evidence" value="ECO:0007669"/>
    <property type="project" value="InterPro"/>
</dbReference>
<accession>A0A8T0Q9X4</accession>
<dbReference type="AlphaFoldDB" id="A0A8T0Q9X4"/>
<organism evidence="3 4">
    <name type="scientific">Panicum virgatum</name>
    <name type="common">Blackwell switchgrass</name>
    <dbReference type="NCBI Taxonomy" id="38727"/>
    <lineage>
        <taxon>Eukaryota</taxon>
        <taxon>Viridiplantae</taxon>
        <taxon>Streptophyta</taxon>
        <taxon>Embryophyta</taxon>
        <taxon>Tracheophyta</taxon>
        <taxon>Spermatophyta</taxon>
        <taxon>Magnoliopsida</taxon>
        <taxon>Liliopsida</taxon>
        <taxon>Poales</taxon>
        <taxon>Poaceae</taxon>
        <taxon>PACMAD clade</taxon>
        <taxon>Panicoideae</taxon>
        <taxon>Panicodae</taxon>
        <taxon>Paniceae</taxon>
        <taxon>Panicinae</taxon>
        <taxon>Panicum</taxon>
        <taxon>Panicum sect. Hiantes</taxon>
    </lineage>
</organism>
<gene>
    <name evidence="3" type="ORF">PVAP13_7NG391300</name>
</gene>
<dbReference type="CDD" id="cd00519">
    <property type="entry name" value="Lipase_3"/>
    <property type="match status" value="1"/>
</dbReference>
<keyword evidence="1" id="KW-0472">Membrane</keyword>
<feature type="domain" description="Fungal lipase-type" evidence="2">
    <location>
        <begin position="202"/>
        <end position="363"/>
    </location>
</feature>
<dbReference type="GO" id="GO:0006629">
    <property type="term" value="P:lipid metabolic process"/>
    <property type="evidence" value="ECO:0007669"/>
    <property type="project" value="InterPro"/>
</dbReference>
<proteinExistence type="predicted"/>
<dbReference type="PANTHER" id="PTHR46086">
    <property type="entry name" value="ALPHA/BETA-HYDROLASES SUPERFAMILY PROTEIN"/>
    <property type="match status" value="1"/>
</dbReference>
<dbReference type="InterPro" id="IPR044819">
    <property type="entry name" value="OBL-like"/>
</dbReference>